<evidence type="ECO:0000256" key="1">
    <source>
        <dbReference type="ARBA" id="ARBA00006040"/>
    </source>
</evidence>
<evidence type="ECO:0000256" key="8">
    <source>
        <dbReference type="SAM" id="SignalP"/>
    </source>
</evidence>
<dbReference type="PANTHER" id="PTHR11804">
    <property type="entry name" value="PROTEASE M3 THIMET OLIGOPEPTIDASE-RELATED"/>
    <property type="match status" value="1"/>
</dbReference>
<dbReference type="RefSeq" id="XP_016764252.1">
    <property type="nucleotide sequence ID" value="XM_016907983.1"/>
</dbReference>
<protein>
    <submittedName>
        <fullName evidence="10">Metalloprotease</fullName>
    </submittedName>
</protein>
<evidence type="ECO:0000256" key="6">
    <source>
        <dbReference type="ARBA" id="ARBA00023049"/>
    </source>
</evidence>
<evidence type="ECO:0000259" key="9">
    <source>
        <dbReference type="Pfam" id="PF01432"/>
    </source>
</evidence>
<proteinExistence type="inferred from homology"/>
<dbReference type="PANTHER" id="PTHR11804:SF84">
    <property type="entry name" value="SACCHAROLYSIN"/>
    <property type="match status" value="1"/>
</dbReference>
<dbReference type="Pfam" id="PF01432">
    <property type="entry name" value="Peptidase_M3"/>
    <property type="match status" value="1"/>
</dbReference>
<dbReference type="GO" id="GO:0005758">
    <property type="term" value="C:mitochondrial intermembrane space"/>
    <property type="evidence" value="ECO:0007669"/>
    <property type="project" value="TreeGrafter"/>
</dbReference>
<dbReference type="Gene3D" id="1.20.1050.40">
    <property type="entry name" value="Endopeptidase. Chain P, domain 1"/>
    <property type="match status" value="1"/>
</dbReference>
<feature type="signal peptide" evidence="8">
    <location>
        <begin position="1"/>
        <end position="16"/>
    </location>
</feature>
<dbReference type="GO" id="GO:0046872">
    <property type="term" value="F:metal ion binding"/>
    <property type="evidence" value="ECO:0007669"/>
    <property type="project" value="UniProtKB-UniRule"/>
</dbReference>
<dbReference type="Gene3D" id="3.40.390.10">
    <property type="entry name" value="Collagenase (Catalytic Domain)"/>
    <property type="match status" value="1"/>
</dbReference>
<feature type="chain" id="PRO_5004031788" evidence="8">
    <location>
        <begin position="17"/>
        <end position="769"/>
    </location>
</feature>
<dbReference type="SUPFAM" id="SSF55486">
    <property type="entry name" value="Metalloproteases ('zincins'), catalytic domain"/>
    <property type="match status" value="1"/>
</dbReference>
<keyword evidence="5 7" id="KW-0862">Zinc</keyword>
<sequence>MARFTLLALLLPSIHAYIPSLPRNVVRADGDKLPSGIPRPPEPPLTYNATAESLNTLMDGLTERETSVVDEIVASVDASNATFDNVLLPYLLWENERIRQARPFGAYGMFSTDEDLQAAAENNTGRISSAIRTTLARQDFFTLVDAVNSQYGNDSSLGLENLRALNGPTVDSTGPGLWTTFKNNGQDLKDDSERKALLDLQDRLQDAVSNFGDTVDNDNTTIFFTAGELDGVDTDVVSRLKPGEGDKLIVPVTDGNFAAVMAKAKNATTRYEMYMAYGSKAPSNVDTLKDIITLRDQIARLLGFPDYATYKTNNQMAKTPEAVDGFLADLAKRLTPASQKIIDYEKELKKKEEGNADHFFAWDAAYYEEKTDEDNSVNFTLISEWFEVNTTVSRVLDIYSVLFGLRFDRIDGEDADQLSSTGKGSDLLLHPDQQLYAVWDSAPSSSSDDSMTGYGDFKGYVCLDLFVRDSKGGGSFQMLVTPSYTRQDGTRAYSHSTMSLDVVKSESEKPSLLTQDQLSGLFHELGHCMHQILSETKYARINGPIATPIDFVETPSQLMEQWAYIPEVLKRVSRHYSYISPTYADIWRKTQGGDMNAQQPEETLPASQIESINNDKNAYSALSALKQVYYATYDMRINEADYVQKQINDLDMTTLFNQLKTNMTLTEGAEAIGKGWTSTHMQSTFTHISTSSYGVGYYGYQYALVNCLDVLYTAFLQDPFSSEAGGRWRRIVLEPGAIKDPEAMLEEFLGHKPSDEAYFKDLNMTTPAP</sequence>
<dbReference type="InterPro" id="IPR024080">
    <property type="entry name" value="Neurolysin/TOP_N"/>
</dbReference>
<keyword evidence="2 7" id="KW-0645">Protease</keyword>
<dbReference type="InterPro" id="IPR024079">
    <property type="entry name" value="MetalloPept_cat_dom_sf"/>
</dbReference>
<comment type="cofactor">
    <cofactor evidence="7">
        <name>Zn(2+)</name>
        <dbReference type="ChEBI" id="CHEBI:29105"/>
    </cofactor>
    <text evidence="7">Binds 1 zinc ion.</text>
</comment>
<gene>
    <name evidence="10" type="ORF">SEPMUDRAFT_162151</name>
</gene>
<feature type="domain" description="Peptidase M3A/M3B catalytic" evidence="9">
    <location>
        <begin position="260"/>
        <end position="762"/>
    </location>
</feature>
<dbReference type="HOGENOM" id="CLU_001805_1_1_1"/>
<dbReference type="GO" id="GO:0006518">
    <property type="term" value="P:peptide metabolic process"/>
    <property type="evidence" value="ECO:0007669"/>
    <property type="project" value="TreeGrafter"/>
</dbReference>
<evidence type="ECO:0000256" key="5">
    <source>
        <dbReference type="ARBA" id="ARBA00022833"/>
    </source>
</evidence>
<dbReference type="OrthoDB" id="534666at2759"/>
<organism evidence="10 11">
    <name type="scientific">Sphaerulina musiva (strain SO2202)</name>
    <name type="common">Poplar stem canker fungus</name>
    <name type="synonym">Septoria musiva</name>
    <dbReference type="NCBI Taxonomy" id="692275"/>
    <lineage>
        <taxon>Eukaryota</taxon>
        <taxon>Fungi</taxon>
        <taxon>Dikarya</taxon>
        <taxon>Ascomycota</taxon>
        <taxon>Pezizomycotina</taxon>
        <taxon>Dothideomycetes</taxon>
        <taxon>Dothideomycetidae</taxon>
        <taxon>Mycosphaerellales</taxon>
        <taxon>Mycosphaerellaceae</taxon>
        <taxon>Sphaerulina</taxon>
    </lineage>
</organism>
<dbReference type="GO" id="GO:0004222">
    <property type="term" value="F:metalloendopeptidase activity"/>
    <property type="evidence" value="ECO:0007669"/>
    <property type="project" value="InterPro"/>
</dbReference>
<keyword evidence="6 7" id="KW-0482">Metalloprotease</keyword>
<dbReference type="Gene3D" id="1.10.1370.10">
    <property type="entry name" value="Neurolysin, domain 3"/>
    <property type="match status" value="1"/>
</dbReference>
<dbReference type="InterPro" id="IPR001567">
    <property type="entry name" value="Pept_M3A_M3B_dom"/>
</dbReference>
<dbReference type="eggNOG" id="KOG2089">
    <property type="taxonomic scope" value="Eukaryota"/>
</dbReference>
<reference evidence="10 11" key="1">
    <citation type="journal article" date="2012" name="PLoS Pathog.">
        <title>Diverse lifestyles and strategies of plant pathogenesis encoded in the genomes of eighteen Dothideomycetes fungi.</title>
        <authorList>
            <person name="Ohm R.A."/>
            <person name="Feau N."/>
            <person name="Henrissat B."/>
            <person name="Schoch C.L."/>
            <person name="Horwitz B.A."/>
            <person name="Barry K.W."/>
            <person name="Condon B.J."/>
            <person name="Copeland A.C."/>
            <person name="Dhillon B."/>
            <person name="Glaser F."/>
            <person name="Hesse C.N."/>
            <person name="Kosti I."/>
            <person name="LaButti K."/>
            <person name="Lindquist E.A."/>
            <person name="Lucas S."/>
            <person name="Salamov A.A."/>
            <person name="Bradshaw R.E."/>
            <person name="Ciuffetti L."/>
            <person name="Hamelin R.C."/>
            <person name="Kema G.H.J."/>
            <person name="Lawrence C."/>
            <person name="Scott J.A."/>
            <person name="Spatafora J.W."/>
            <person name="Turgeon B.G."/>
            <person name="de Wit P.J.G.M."/>
            <person name="Zhong S."/>
            <person name="Goodwin S.B."/>
            <person name="Grigoriev I.V."/>
        </authorList>
    </citation>
    <scope>NUCLEOTIDE SEQUENCE [LARGE SCALE GENOMIC DNA]</scope>
    <source>
        <strain evidence="10 11">SO2202</strain>
    </source>
</reference>
<evidence type="ECO:0000313" key="10">
    <source>
        <dbReference type="EMBL" id="EMF16131.1"/>
    </source>
</evidence>
<evidence type="ECO:0000256" key="3">
    <source>
        <dbReference type="ARBA" id="ARBA00022723"/>
    </source>
</evidence>
<keyword evidence="8" id="KW-0732">Signal</keyword>
<evidence type="ECO:0000256" key="2">
    <source>
        <dbReference type="ARBA" id="ARBA00022670"/>
    </source>
</evidence>
<accession>M3C795</accession>
<dbReference type="GeneID" id="27905120"/>
<keyword evidence="4 7" id="KW-0378">Hydrolase</keyword>
<dbReference type="InterPro" id="IPR045090">
    <property type="entry name" value="Pept_M3A_M3B"/>
</dbReference>
<dbReference type="Proteomes" id="UP000016931">
    <property type="component" value="Unassembled WGS sequence"/>
</dbReference>
<evidence type="ECO:0000313" key="11">
    <source>
        <dbReference type="Proteomes" id="UP000016931"/>
    </source>
</evidence>
<evidence type="ECO:0000256" key="7">
    <source>
        <dbReference type="RuleBase" id="RU003435"/>
    </source>
</evidence>
<keyword evidence="11" id="KW-1185">Reference proteome</keyword>
<comment type="similarity">
    <text evidence="1 7">Belongs to the peptidase M3 family.</text>
</comment>
<dbReference type="EMBL" id="KB456261">
    <property type="protein sequence ID" value="EMF16131.1"/>
    <property type="molecule type" value="Genomic_DNA"/>
</dbReference>
<dbReference type="InterPro" id="IPR024077">
    <property type="entry name" value="Neurolysin/TOP_dom2"/>
</dbReference>
<name>M3C795_SPHMS</name>
<dbReference type="AlphaFoldDB" id="M3C795"/>
<dbReference type="CDD" id="cd06455">
    <property type="entry name" value="M3A_TOP"/>
    <property type="match status" value="1"/>
</dbReference>
<dbReference type="GO" id="GO:0006508">
    <property type="term" value="P:proteolysis"/>
    <property type="evidence" value="ECO:0007669"/>
    <property type="project" value="UniProtKB-KW"/>
</dbReference>
<evidence type="ECO:0000256" key="4">
    <source>
        <dbReference type="ARBA" id="ARBA00022801"/>
    </source>
</evidence>
<keyword evidence="3 7" id="KW-0479">Metal-binding</keyword>